<accession>A0A931NII8</accession>
<dbReference type="InterPro" id="IPR004360">
    <property type="entry name" value="Glyas_Fos-R_dOase_dom"/>
</dbReference>
<dbReference type="Proteomes" id="UP000613266">
    <property type="component" value="Unassembled WGS sequence"/>
</dbReference>
<dbReference type="PROSITE" id="PS51819">
    <property type="entry name" value="VOC"/>
    <property type="match status" value="1"/>
</dbReference>
<dbReference type="Gene3D" id="3.30.720.120">
    <property type="match status" value="1"/>
</dbReference>
<protein>
    <submittedName>
        <fullName evidence="2">Drug:proton antiporter</fullName>
    </submittedName>
</protein>
<organism evidence="2 3">
    <name type="scientific">Inhella proteolytica</name>
    <dbReference type="NCBI Taxonomy" id="2795029"/>
    <lineage>
        <taxon>Bacteria</taxon>
        <taxon>Pseudomonadati</taxon>
        <taxon>Pseudomonadota</taxon>
        <taxon>Betaproteobacteria</taxon>
        <taxon>Burkholderiales</taxon>
        <taxon>Sphaerotilaceae</taxon>
        <taxon>Inhella</taxon>
    </lineage>
</organism>
<evidence type="ECO:0000313" key="3">
    <source>
        <dbReference type="Proteomes" id="UP000613266"/>
    </source>
</evidence>
<dbReference type="AlphaFoldDB" id="A0A931NII8"/>
<dbReference type="PIRSF" id="PIRSF039020">
    <property type="entry name" value="EhpR"/>
    <property type="match status" value="1"/>
</dbReference>
<gene>
    <name evidence="2" type="ORF">I7X39_14375</name>
</gene>
<dbReference type="SUPFAM" id="SSF54593">
    <property type="entry name" value="Glyoxalase/Bleomycin resistance protein/Dihydroxybiphenyl dioxygenase"/>
    <property type="match status" value="1"/>
</dbReference>
<dbReference type="InterPro" id="IPR037523">
    <property type="entry name" value="VOC_core"/>
</dbReference>
<comment type="caution">
    <text evidence="2">The sequence shown here is derived from an EMBL/GenBank/DDBJ whole genome shotgun (WGS) entry which is preliminary data.</text>
</comment>
<evidence type="ECO:0000313" key="2">
    <source>
        <dbReference type="EMBL" id="MBH9578089.1"/>
    </source>
</evidence>
<dbReference type="InterPro" id="IPR026275">
    <property type="entry name" value="Glyoxalase/dOase/EhpR"/>
</dbReference>
<keyword evidence="3" id="KW-1185">Reference proteome</keyword>
<dbReference type="RefSeq" id="WP_198111857.1">
    <property type="nucleotide sequence ID" value="NZ_JAEDAK010000009.1"/>
</dbReference>
<feature type="domain" description="VOC" evidence="1">
    <location>
        <begin position="5"/>
        <end position="122"/>
    </location>
</feature>
<dbReference type="InterPro" id="IPR029068">
    <property type="entry name" value="Glyas_Bleomycin-R_OHBP_Dase"/>
</dbReference>
<dbReference type="Pfam" id="PF00903">
    <property type="entry name" value="Glyoxalase"/>
    <property type="match status" value="1"/>
</dbReference>
<name>A0A931NII8_9BURK</name>
<reference evidence="2" key="1">
    <citation type="submission" date="2020-12" db="EMBL/GenBank/DDBJ databases">
        <title>The genome sequence of Inhella sp. 1Y17.</title>
        <authorList>
            <person name="Liu Y."/>
        </authorList>
    </citation>
    <scope>NUCLEOTIDE SEQUENCE</scope>
    <source>
        <strain evidence="2">1Y17</strain>
    </source>
</reference>
<sequence>MQALIPNCLILYVASVAHSVEFYRHLLGAAPLEHHPGFASFQLGERMVLGLWARADVLPVAEAAPGAAELVIQCASPAEVDARHAAWLATGWPDLQAPMAMDFGYTATTADPDGHRVRVFCPTAS</sequence>
<proteinExistence type="predicted"/>
<dbReference type="EMBL" id="JAEDAK010000009">
    <property type="protein sequence ID" value="MBH9578089.1"/>
    <property type="molecule type" value="Genomic_DNA"/>
</dbReference>
<evidence type="ECO:0000259" key="1">
    <source>
        <dbReference type="PROSITE" id="PS51819"/>
    </source>
</evidence>
<dbReference type="Gene3D" id="3.30.720.110">
    <property type="match status" value="1"/>
</dbReference>